<name>A0AAE0U9A0_9PEZI</name>
<reference evidence="2" key="2">
    <citation type="submission" date="2023-06" db="EMBL/GenBank/DDBJ databases">
        <authorList>
            <consortium name="Lawrence Berkeley National Laboratory"/>
            <person name="Haridas S."/>
            <person name="Hensen N."/>
            <person name="Bonometti L."/>
            <person name="Westerberg I."/>
            <person name="Brannstrom I.O."/>
            <person name="Guillou S."/>
            <person name="Cros-Aarteil S."/>
            <person name="Calhoun S."/>
            <person name="Kuo A."/>
            <person name="Mondo S."/>
            <person name="Pangilinan J."/>
            <person name="Riley R."/>
            <person name="LaButti K."/>
            <person name="Andreopoulos B."/>
            <person name="Lipzen A."/>
            <person name="Chen C."/>
            <person name="Yanf M."/>
            <person name="Daum C."/>
            <person name="Ng V."/>
            <person name="Clum A."/>
            <person name="Steindorff A."/>
            <person name="Ohm R."/>
            <person name="Martin F."/>
            <person name="Silar P."/>
            <person name="Natvig D."/>
            <person name="Lalanne C."/>
            <person name="Gautier V."/>
            <person name="Ament-velasquez S.L."/>
            <person name="Kruys A."/>
            <person name="Hutchinson M.I."/>
            <person name="Powell A.J."/>
            <person name="Barry K."/>
            <person name="Miller A.N."/>
            <person name="Grigoriev I.V."/>
            <person name="Debuchy R."/>
            <person name="Gladieux P."/>
            <person name="Thoren M.H."/>
            <person name="Johannesson H."/>
        </authorList>
    </citation>
    <scope>NUCLEOTIDE SEQUENCE</scope>
    <source>
        <strain evidence="2">CBS 232.78</strain>
    </source>
</reference>
<evidence type="ECO:0000256" key="1">
    <source>
        <dbReference type="SAM" id="MobiDB-lite"/>
    </source>
</evidence>
<sequence>MGLLSAFYDYTYHDGYVTRKRASGHDGRHENRHHSHHSSHRESARRHDRPAVSRGTSGASSSSDYSVHNSISHNRDSTISLRQGALDPPTYHAPVYNPPTYNAPAYNYAPTNHAPTYDAPRLTFESGYSTPSFSTASGLDLRGYGLPITGGSQLRSLGHGRYDEPAAYGGSSNYRSGNYGGYNYGGASGGYGGVSNAPNSRDDAEGDDGLDHFEVEVAIRRRGNDEAIYGESFGYY</sequence>
<protein>
    <submittedName>
        <fullName evidence="2">Uncharacterized protein</fullName>
    </submittedName>
</protein>
<feature type="compositionally biased region" description="Low complexity" evidence="1">
    <location>
        <begin position="53"/>
        <end position="66"/>
    </location>
</feature>
<feature type="region of interest" description="Disordered" evidence="1">
    <location>
        <begin position="21"/>
        <end position="93"/>
    </location>
</feature>
<organism evidence="2 3">
    <name type="scientific">Podospora didyma</name>
    <dbReference type="NCBI Taxonomy" id="330526"/>
    <lineage>
        <taxon>Eukaryota</taxon>
        <taxon>Fungi</taxon>
        <taxon>Dikarya</taxon>
        <taxon>Ascomycota</taxon>
        <taxon>Pezizomycotina</taxon>
        <taxon>Sordariomycetes</taxon>
        <taxon>Sordariomycetidae</taxon>
        <taxon>Sordariales</taxon>
        <taxon>Podosporaceae</taxon>
        <taxon>Podospora</taxon>
    </lineage>
</organism>
<keyword evidence="3" id="KW-1185">Reference proteome</keyword>
<feature type="compositionally biased region" description="Basic residues" evidence="1">
    <location>
        <begin position="30"/>
        <end position="48"/>
    </location>
</feature>
<evidence type="ECO:0000313" key="3">
    <source>
        <dbReference type="Proteomes" id="UP001285441"/>
    </source>
</evidence>
<reference evidence="2" key="1">
    <citation type="journal article" date="2023" name="Mol. Phylogenet. Evol.">
        <title>Genome-scale phylogeny and comparative genomics of the fungal order Sordariales.</title>
        <authorList>
            <person name="Hensen N."/>
            <person name="Bonometti L."/>
            <person name="Westerberg I."/>
            <person name="Brannstrom I.O."/>
            <person name="Guillou S."/>
            <person name="Cros-Aarteil S."/>
            <person name="Calhoun S."/>
            <person name="Haridas S."/>
            <person name="Kuo A."/>
            <person name="Mondo S."/>
            <person name="Pangilinan J."/>
            <person name="Riley R."/>
            <person name="LaButti K."/>
            <person name="Andreopoulos B."/>
            <person name="Lipzen A."/>
            <person name="Chen C."/>
            <person name="Yan M."/>
            <person name="Daum C."/>
            <person name="Ng V."/>
            <person name="Clum A."/>
            <person name="Steindorff A."/>
            <person name="Ohm R.A."/>
            <person name="Martin F."/>
            <person name="Silar P."/>
            <person name="Natvig D.O."/>
            <person name="Lalanne C."/>
            <person name="Gautier V."/>
            <person name="Ament-Velasquez S.L."/>
            <person name="Kruys A."/>
            <person name="Hutchinson M.I."/>
            <person name="Powell A.J."/>
            <person name="Barry K."/>
            <person name="Miller A.N."/>
            <person name="Grigoriev I.V."/>
            <person name="Debuchy R."/>
            <person name="Gladieux P."/>
            <person name="Hiltunen Thoren M."/>
            <person name="Johannesson H."/>
        </authorList>
    </citation>
    <scope>NUCLEOTIDE SEQUENCE</scope>
    <source>
        <strain evidence="2">CBS 232.78</strain>
    </source>
</reference>
<feature type="compositionally biased region" description="Polar residues" evidence="1">
    <location>
        <begin position="67"/>
        <end position="81"/>
    </location>
</feature>
<proteinExistence type="predicted"/>
<accession>A0AAE0U9A0</accession>
<dbReference type="EMBL" id="JAULSW010000001">
    <property type="protein sequence ID" value="KAK3395305.1"/>
    <property type="molecule type" value="Genomic_DNA"/>
</dbReference>
<dbReference type="Proteomes" id="UP001285441">
    <property type="component" value="Unassembled WGS sequence"/>
</dbReference>
<comment type="caution">
    <text evidence="2">The sequence shown here is derived from an EMBL/GenBank/DDBJ whole genome shotgun (WGS) entry which is preliminary data.</text>
</comment>
<gene>
    <name evidence="2" type="ORF">B0H63DRAFT_506793</name>
</gene>
<dbReference type="AlphaFoldDB" id="A0AAE0U9A0"/>
<evidence type="ECO:0000313" key="2">
    <source>
        <dbReference type="EMBL" id="KAK3395305.1"/>
    </source>
</evidence>